<dbReference type="Pfam" id="PF17064">
    <property type="entry name" value="QVR"/>
    <property type="match status" value="1"/>
</dbReference>
<dbReference type="PANTHER" id="PTHR33562:SF23">
    <property type="entry name" value="PROTEIN QUIVER"/>
    <property type="match status" value="1"/>
</dbReference>
<proteinExistence type="predicted"/>
<dbReference type="InterPro" id="IPR031424">
    <property type="entry name" value="QVR-like"/>
</dbReference>
<keyword evidence="7" id="KW-0325">Glycoprotein</keyword>
<evidence type="ECO:0000256" key="5">
    <source>
        <dbReference type="ARBA" id="ARBA00022989"/>
    </source>
</evidence>
<dbReference type="OrthoDB" id="6420171at2759"/>
<keyword evidence="2" id="KW-0336">GPI-anchor</keyword>
<keyword evidence="8" id="KW-0449">Lipoprotein</keyword>
<evidence type="ECO:0008006" key="12">
    <source>
        <dbReference type="Google" id="ProtNLM"/>
    </source>
</evidence>
<keyword evidence="6" id="KW-0472">Membrane</keyword>
<dbReference type="GO" id="GO:0098552">
    <property type="term" value="C:side of membrane"/>
    <property type="evidence" value="ECO:0007669"/>
    <property type="project" value="UniProtKB-KW"/>
</dbReference>
<dbReference type="PANTHER" id="PTHR33562">
    <property type="entry name" value="ATILLA, ISOFORM B-RELATED-RELATED"/>
    <property type="match status" value="1"/>
</dbReference>
<dbReference type="GO" id="GO:0030431">
    <property type="term" value="P:sleep"/>
    <property type="evidence" value="ECO:0007669"/>
    <property type="project" value="InterPro"/>
</dbReference>
<evidence type="ECO:0000256" key="4">
    <source>
        <dbReference type="ARBA" id="ARBA00022729"/>
    </source>
</evidence>
<reference evidence="10" key="1">
    <citation type="submission" date="2022-01" db="UniProtKB">
        <authorList>
            <consortium name="EnsemblMetazoa"/>
        </authorList>
    </citation>
    <scope>IDENTIFICATION</scope>
</reference>
<protein>
    <recommendedName>
        <fullName evidence="12">Protein sleepless</fullName>
    </recommendedName>
</protein>
<evidence type="ECO:0000256" key="2">
    <source>
        <dbReference type="ARBA" id="ARBA00022622"/>
    </source>
</evidence>
<evidence type="ECO:0000256" key="9">
    <source>
        <dbReference type="SAM" id="SignalP"/>
    </source>
</evidence>
<feature type="chain" id="PRO_5035245804" description="Protein sleepless" evidence="9">
    <location>
        <begin position="27"/>
        <end position="157"/>
    </location>
</feature>
<accession>A0A8I6RI23</accession>
<feature type="signal peptide" evidence="9">
    <location>
        <begin position="1"/>
        <end position="26"/>
    </location>
</feature>
<evidence type="ECO:0000256" key="1">
    <source>
        <dbReference type="ARBA" id="ARBA00004589"/>
    </source>
</evidence>
<dbReference type="OMA" id="SHINEDC"/>
<dbReference type="GO" id="GO:0032222">
    <property type="term" value="P:regulation of synaptic transmission, cholinergic"/>
    <property type="evidence" value="ECO:0007669"/>
    <property type="project" value="InterPro"/>
</dbReference>
<dbReference type="KEGG" id="clec:106665003"/>
<evidence type="ECO:0000313" key="11">
    <source>
        <dbReference type="Proteomes" id="UP000494040"/>
    </source>
</evidence>
<dbReference type="RefSeq" id="XP_014246604.1">
    <property type="nucleotide sequence ID" value="XM_014391118.2"/>
</dbReference>
<organism evidence="10 11">
    <name type="scientific">Cimex lectularius</name>
    <name type="common">Bed bug</name>
    <name type="synonym">Acanthia lectularia</name>
    <dbReference type="NCBI Taxonomy" id="79782"/>
    <lineage>
        <taxon>Eukaryota</taxon>
        <taxon>Metazoa</taxon>
        <taxon>Ecdysozoa</taxon>
        <taxon>Arthropoda</taxon>
        <taxon>Hexapoda</taxon>
        <taxon>Insecta</taxon>
        <taxon>Pterygota</taxon>
        <taxon>Neoptera</taxon>
        <taxon>Paraneoptera</taxon>
        <taxon>Hemiptera</taxon>
        <taxon>Heteroptera</taxon>
        <taxon>Panheteroptera</taxon>
        <taxon>Cimicomorpha</taxon>
        <taxon>Cimicidae</taxon>
        <taxon>Cimex</taxon>
    </lineage>
</organism>
<evidence type="ECO:0000256" key="3">
    <source>
        <dbReference type="ARBA" id="ARBA00022692"/>
    </source>
</evidence>
<evidence type="ECO:0000313" key="10">
    <source>
        <dbReference type="EnsemblMetazoa" id="XP_014246604.1"/>
    </source>
</evidence>
<name>A0A8I6RI23_CIMLE</name>
<evidence type="ECO:0000256" key="8">
    <source>
        <dbReference type="ARBA" id="ARBA00023288"/>
    </source>
</evidence>
<keyword evidence="4 9" id="KW-0732">Signal</keyword>
<comment type="subcellular location">
    <subcellularLocation>
        <location evidence="1">Membrane</location>
        <topology evidence="1">Lipid-anchor</topology>
        <topology evidence="1">GPI-anchor</topology>
    </subcellularLocation>
</comment>
<keyword evidence="11" id="KW-1185">Reference proteome</keyword>
<keyword evidence="5" id="KW-1133">Transmembrane helix</keyword>
<dbReference type="InterPro" id="IPR050975">
    <property type="entry name" value="Sleep_regulator"/>
</dbReference>
<dbReference type="EnsemblMetazoa" id="XM_014391118.2">
    <property type="protein sequence ID" value="XP_014246604.1"/>
    <property type="gene ID" value="LOC106665003"/>
</dbReference>
<evidence type="ECO:0000256" key="6">
    <source>
        <dbReference type="ARBA" id="ARBA00023136"/>
    </source>
</evidence>
<evidence type="ECO:0000256" key="7">
    <source>
        <dbReference type="ARBA" id="ARBA00023180"/>
    </source>
</evidence>
<sequence>MAGKLCYYCAAVVLLAFLFIPYDVSAIWCFQCNSLRQPDCASIAPNDTNSLYYKECRPPIMPKSQNLSVSAPPAPNATAMFCRKIYQKIHDRDGLEVVIRTCGWIKHTKLDCYKTSSVGHKETVCQCFTEGCNSSGRNAISLAAISISTFLIAMQYH</sequence>
<dbReference type="GeneID" id="106665003"/>
<dbReference type="AlphaFoldDB" id="A0A8I6RI23"/>
<dbReference type="Proteomes" id="UP000494040">
    <property type="component" value="Unassembled WGS sequence"/>
</dbReference>
<keyword evidence="3" id="KW-0812">Transmembrane</keyword>